<comment type="catalytic activity">
    <reaction evidence="5">
        <text>[protein]-C-terminal S-[(2E,6E)-farnesyl]-L-cysteine + S-adenosyl-L-methionine = [protein]-C-terminal S-[(2E,6E)-farnesyl]-L-cysteine methyl ester + S-adenosyl-L-homocysteine</text>
        <dbReference type="Rhea" id="RHEA:21672"/>
        <dbReference type="Rhea" id="RHEA-COMP:12125"/>
        <dbReference type="Rhea" id="RHEA-COMP:12126"/>
        <dbReference type="ChEBI" id="CHEBI:57856"/>
        <dbReference type="ChEBI" id="CHEBI:59789"/>
        <dbReference type="ChEBI" id="CHEBI:90510"/>
        <dbReference type="ChEBI" id="CHEBI:90511"/>
        <dbReference type="EC" id="2.1.1.100"/>
    </reaction>
</comment>
<evidence type="ECO:0000256" key="6">
    <source>
        <dbReference type="SAM" id="SignalP"/>
    </source>
</evidence>
<organism evidence="7 8">
    <name type="scientific">Hermanssonia centrifuga</name>
    <dbReference type="NCBI Taxonomy" id="98765"/>
    <lineage>
        <taxon>Eukaryota</taxon>
        <taxon>Fungi</taxon>
        <taxon>Dikarya</taxon>
        <taxon>Basidiomycota</taxon>
        <taxon>Agaricomycotina</taxon>
        <taxon>Agaricomycetes</taxon>
        <taxon>Polyporales</taxon>
        <taxon>Meruliaceae</taxon>
        <taxon>Hermanssonia</taxon>
    </lineage>
</organism>
<name>A0A4V3X9E9_9APHY</name>
<dbReference type="GO" id="GO:0004671">
    <property type="term" value="F:protein C-terminal S-isoprenylcysteine carboxyl O-methyltransferase activity"/>
    <property type="evidence" value="ECO:0007669"/>
    <property type="project" value="UniProtKB-EC"/>
</dbReference>
<feature type="transmembrane region" description="Helical" evidence="5">
    <location>
        <begin position="112"/>
        <end position="132"/>
    </location>
</feature>
<comment type="caution">
    <text evidence="5">Lacks conserved residue(s) required for the propagation of feature annotation.</text>
</comment>
<dbReference type="EC" id="2.1.1.100" evidence="5"/>
<feature type="transmembrane region" description="Helical" evidence="5">
    <location>
        <begin position="167"/>
        <end position="184"/>
    </location>
</feature>
<dbReference type="AlphaFoldDB" id="A0A4V3X9E9"/>
<feature type="chain" id="PRO_5020554214" description="Protein-S-isoprenylcysteine O-methyltransferase" evidence="6">
    <location>
        <begin position="19"/>
        <end position="252"/>
    </location>
</feature>
<dbReference type="GO" id="GO:0005789">
    <property type="term" value="C:endoplasmic reticulum membrane"/>
    <property type="evidence" value="ECO:0007669"/>
    <property type="project" value="UniProtKB-SubCell"/>
</dbReference>
<keyword evidence="5" id="KW-0489">Methyltransferase</keyword>
<dbReference type="Pfam" id="PF04140">
    <property type="entry name" value="ICMT"/>
    <property type="match status" value="1"/>
</dbReference>
<dbReference type="InterPro" id="IPR007269">
    <property type="entry name" value="ICMT_MeTrfase"/>
</dbReference>
<evidence type="ECO:0000313" key="8">
    <source>
        <dbReference type="Proteomes" id="UP000309038"/>
    </source>
</evidence>
<sequence>MSIFSLVILKIPLLLVSSACDHVAFTAPNPSAQSEERAKYDVKTGASEKGSFHVVRAATTLRSFIHAANLLELATIIRSIYHSEPQQCMKTFHGPHYIRDWSPSFVEPKIQISAQFLTGFTLMVLGASLRAISYRYLGKNFTFELAVRKEHKLVTTGPYYPVRHPSYTGAILFMAGAIISQMGHGSYWSECGLWHGAWGLILGLVYVALIAYVVVVIFLRMPNEDAILREEFKEDWDAWARRTPYRLIPFVH</sequence>
<keyword evidence="8" id="KW-1185">Reference proteome</keyword>
<reference evidence="7 8" key="1">
    <citation type="submission" date="2019-02" db="EMBL/GenBank/DDBJ databases">
        <title>Genome sequencing of the rare red list fungi Phlebia centrifuga.</title>
        <authorList>
            <person name="Buettner E."/>
            <person name="Kellner H."/>
        </authorList>
    </citation>
    <scope>NUCLEOTIDE SEQUENCE [LARGE SCALE GENOMIC DNA]</scope>
    <source>
        <strain evidence="7 8">DSM 108282</strain>
    </source>
</reference>
<gene>
    <name evidence="7" type="ORF">EW026_g7479</name>
</gene>
<dbReference type="EMBL" id="SGPJ01000552">
    <property type="protein sequence ID" value="THG93872.1"/>
    <property type="molecule type" value="Genomic_DNA"/>
</dbReference>
<keyword evidence="2 5" id="KW-0812">Transmembrane</keyword>
<evidence type="ECO:0000313" key="7">
    <source>
        <dbReference type="EMBL" id="THG93872.1"/>
    </source>
</evidence>
<feature type="transmembrane region" description="Helical" evidence="5">
    <location>
        <begin position="196"/>
        <end position="219"/>
    </location>
</feature>
<keyword evidence="5" id="KW-0808">Transferase</keyword>
<evidence type="ECO:0000256" key="3">
    <source>
        <dbReference type="ARBA" id="ARBA00022989"/>
    </source>
</evidence>
<comment type="similarity">
    <text evidence="5">Belongs to the class VI-like SAM-binding methyltransferase superfamily. Isoprenylcysteine carboxyl methyltransferase family.</text>
</comment>
<dbReference type="PANTHER" id="PTHR12714">
    <property type="entry name" value="PROTEIN-S ISOPRENYLCYSTEINE O-METHYLTRANSFERASE"/>
    <property type="match status" value="1"/>
</dbReference>
<keyword evidence="5" id="KW-0949">S-adenosyl-L-methionine</keyword>
<dbReference type="Gene3D" id="1.20.120.1630">
    <property type="match status" value="1"/>
</dbReference>
<evidence type="ECO:0000256" key="1">
    <source>
        <dbReference type="ARBA" id="ARBA00004141"/>
    </source>
</evidence>
<accession>A0A4V3X9E9</accession>
<keyword evidence="4 5" id="KW-0472">Membrane</keyword>
<evidence type="ECO:0000256" key="2">
    <source>
        <dbReference type="ARBA" id="ARBA00022692"/>
    </source>
</evidence>
<proteinExistence type="inferred from homology"/>
<keyword evidence="5" id="KW-0256">Endoplasmic reticulum</keyword>
<evidence type="ECO:0000256" key="4">
    <source>
        <dbReference type="ARBA" id="ARBA00023136"/>
    </source>
</evidence>
<keyword evidence="3 5" id="KW-1133">Transmembrane helix</keyword>
<keyword evidence="6" id="KW-0732">Signal</keyword>
<dbReference type="GO" id="GO:0032259">
    <property type="term" value="P:methylation"/>
    <property type="evidence" value="ECO:0007669"/>
    <property type="project" value="UniProtKB-KW"/>
</dbReference>
<dbReference type="Proteomes" id="UP000309038">
    <property type="component" value="Unassembled WGS sequence"/>
</dbReference>
<dbReference type="PANTHER" id="PTHR12714:SF9">
    <property type="entry name" value="PROTEIN-S-ISOPRENYLCYSTEINE O-METHYLTRANSFERASE"/>
    <property type="match status" value="1"/>
</dbReference>
<protein>
    <recommendedName>
        <fullName evidence="5">Protein-S-isoprenylcysteine O-methyltransferase</fullName>
        <ecNumber evidence="5">2.1.1.100</ecNumber>
    </recommendedName>
</protein>
<feature type="signal peptide" evidence="6">
    <location>
        <begin position="1"/>
        <end position="18"/>
    </location>
</feature>
<evidence type="ECO:0000256" key="5">
    <source>
        <dbReference type="RuleBase" id="RU362022"/>
    </source>
</evidence>
<comment type="subcellular location">
    <subcellularLocation>
        <location evidence="5">Endoplasmic reticulum membrane</location>
        <topology evidence="5">Multi-pass membrane protein</topology>
    </subcellularLocation>
    <subcellularLocation>
        <location evidence="1">Membrane</location>
        <topology evidence="1">Multi-pass membrane protein</topology>
    </subcellularLocation>
</comment>
<comment type="caution">
    <text evidence="7">The sequence shown here is derived from an EMBL/GenBank/DDBJ whole genome shotgun (WGS) entry which is preliminary data.</text>
</comment>